<keyword evidence="3 4" id="KW-0810">Translation regulation</keyword>
<dbReference type="PANTHER" id="PTHR39190:SF1">
    <property type="entry name" value="FLAGELLAR ASSEMBLY FACTOR FLIW"/>
    <property type="match status" value="1"/>
</dbReference>
<keyword evidence="5" id="KW-0282">Flagellum</keyword>
<keyword evidence="5" id="KW-0966">Cell projection</keyword>
<evidence type="ECO:0000313" key="5">
    <source>
        <dbReference type="EMBL" id="KAF0825036.1"/>
    </source>
</evidence>
<reference evidence="5 6" key="1">
    <citation type="journal article" date="2020" name="G3 (Bethesda)">
        <title>Whole Genome Sequencing and Comparative Genomics of Two Nematicidal Bacillus Strains Reveals a Wide Range of Possible Virulence Factors.</title>
        <authorList>
            <person name="Susic N."/>
            <person name="Janezic S."/>
            <person name="Rupnik M."/>
            <person name="Geric Stare B."/>
        </authorList>
    </citation>
    <scope>NUCLEOTIDE SEQUENCE [LARGE SCALE GENOMIC DNA]</scope>
    <source>
        <strain evidence="5 6">I-1582</strain>
    </source>
</reference>
<evidence type="ECO:0000313" key="6">
    <source>
        <dbReference type="Proteomes" id="UP000465778"/>
    </source>
</evidence>
<comment type="subcellular location">
    <subcellularLocation>
        <location evidence="4">Cytoplasm</location>
    </subcellularLocation>
</comment>
<sequence>MNIQTKYHGETGINPENIITFADGIPSFEDEKKFILLELGEDSAYFVLQSTVTPAVAFLVTSPFTFFPDYQMELSDSAIEKLKINNKEDVAVFGILTVKEPFDQTTINLKGPVIINSKQKLGKQIVLNEADYHTRHGLFQKKSSVGEGC</sequence>
<evidence type="ECO:0000256" key="1">
    <source>
        <dbReference type="ARBA" id="ARBA00022490"/>
    </source>
</evidence>
<keyword evidence="2 4" id="KW-1005">Bacterial flagellum biogenesis</keyword>
<dbReference type="PANTHER" id="PTHR39190">
    <property type="entry name" value="FLAGELLAR ASSEMBLY FACTOR FLIW"/>
    <property type="match status" value="1"/>
</dbReference>
<comment type="caution">
    <text evidence="5">The sequence shown here is derived from an EMBL/GenBank/DDBJ whole genome shotgun (WGS) entry which is preliminary data.</text>
</comment>
<dbReference type="Proteomes" id="UP000465778">
    <property type="component" value="Unassembled WGS sequence"/>
</dbReference>
<dbReference type="InterPro" id="IPR003775">
    <property type="entry name" value="Flagellar_assembly_factor_FliW"/>
</dbReference>
<proteinExistence type="inferred from homology"/>
<dbReference type="GO" id="GO:0005737">
    <property type="term" value="C:cytoplasm"/>
    <property type="evidence" value="ECO:0007669"/>
    <property type="project" value="UniProtKB-SubCell"/>
</dbReference>
<name>A0A800MZ11_CYTFI</name>
<dbReference type="SUPFAM" id="SSF141457">
    <property type="entry name" value="BH3618-like"/>
    <property type="match status" value="1"/>
</dbReference>
<keyword evidence="4" id="KW-0143">Chaperone</keyword>
<dbReference type="RefSeq" id="WP_159344562.1">
    <property type="nucleotide sequence ID" value="NZ_JBALOT010000074.1"/>
</dbReference>
<dbReference type="GO" id="GO:0044780">
    <property type="term" value="P:bacterial-type flagellum assembly"/>
    <property type="evidence" value="ECO:0007669"/>
    <property type="project" value="UniProtKB-UniRule"/>
</dbReference>
<evidence type="ECO:0000256" key="2">
    <source>
        <dbReference type="ARBA" id="ARBA00022795"/>
    </source>
</evidence>
<accession>A0A800MZ11</accession>
<comment type="function">
    <text evidence="4">Acts as an anti-CsrA protein, binds CsrA and prevents it from repressing translation of its target genes, one of which is flagellin. Binds to flagellin and participates in the assembly of the flagellum.</text>
</comment>
<keyword evidence="5" id="KW-0969">Cilium</keyword>
<dbReference type="InterPro" id="IPR024046">
    <property type="entry name" value="Flagellar_assmbl_FliW_dom_sf"/>
</dbReference>
<evidence type="ECO:0000256" key="4">
    <source>
        <dbReference type="HAMAP-Rule" id="MF_01185"/>
    </source>
</evidence>
<dbReference type="Pfam" id="PF02623">
    <property type="entry name" value="FliW"/>
    <property type="match status" value="1"/>
</dbReference>
<protein>
    <recommendedName>
        <fullName evidence="4">Flagellar assembly factor FliW</fullName>
    </recommendedName>
</protein>
<comment type="subunit">
    <text evidence="4">Interacts with translational regulator CsrA and flagellin(s).</text>
</comment>
<dbReference type="NCBIfam" id="NF009793">
    <property type="entry name" value="PRK13285.1-1"/>
    <property type="match status" value="1"/>
</dbReference>
<gene>
    <name evidence="4" type="primary">fliW</name>
    <name evidence="5" type="ORF">KIS1582_1238</name>
</gene>
<dbReference type="Gene3D" id="2.30.290.10">
    <property type="entry name" value="BH3618-like"/>
    <property type="match status" value="1"/>
</dbReference>
<comment type="similarity">
    <text evidence="4">Belongs to the FliW family.</text>
</comment>
<evidence type="ECO:0000256" key="3">
    <source>
        <dbReference type="ARBA" id="ARBA00022845"/>
    </source>
</evidence>
<organism evidence="5 6">
    <name type="scientific">Cytobacillus firmus</name>
    <name type="common">Bacillus firmus</name>
    <dbReference type="NCBI Taxonomy" id="1399"/>
    <lineage>
        <taxon>Bacteria</taxon>
        <taxon>Bacillati</taxon>
        <taxon>Bacillota</taxon>
        <taxon>Bacilli</taxon>
        <taxon>Bacillales</taxon>
        <taxon>Bacillaceae</taxon>
        <taxon>Cytobacillus</taxon>
    </lineage>
</organism>
<dbReference type="EMBL" id="VDEM01000008">
    <property type="protein sequence ID" value="KAF0825036.1"/>
    <property type="molecule type" value="Genomic_DNA"/>
</dbReference>
<dbReference type="OrthoDB" id="9801235at2"/>
<keyword evidence="1 4" id="KW-0963">Cytoplasm</keyword>
<dbReference type="AlphaFoldDB" id="A0A800MZ11"/>
<dbReference type="GO" id="GO:0006417">
    <property type="term" value="P:regulation of translation"/>
    <property type="evidence" value="ECO:0007669"/>
    <property type="project" value="UniProtKB-KW"/>
</dbReference>
<dbReference type="HAMAP" id="MF_01185">
    <property type="entry name" value="FliW"/>
    <property type="match status" value="1"/>
</dbReference>